<evidence type="ECO:0000313" key="1">
    <source>
        <dbReference type="EMBL" id="MDG4946384.1"/>
    </source>
</evidence>
<sequence length="327" mass="38718">MAEELFNPFLDLTFDERFCFLTGSLTNEEMTVYPDWLMDHFKLRDEQIEMMDKSKSYNYSDLKLPVSLEVKNAFEALDAKFKAAFDQGYEGMKALDEQTIFLWTGRIVYGMLYYEMIYERDRLLRIGKEFKLSIELRKRFSYFHLMLQSLVEPVYFKERKPWSIAVFQLKYSADILSFRNDSVNLLFQFGVNGFGFIACLQDNGVIGEEQKDILDQIEGKVLHPVQFEELYARFHFADYIMKQTPKYEIEPTDDGLFITSLPMESTPTNPVFGFWDEDTFAQLLSNYWQVYGIEKDDIIQFQKPRLSFLIDPYSLDFIEPESIKLPY</sequence>
<evidence type="ECO:0000313" key="2">
    <source>
        <dbReference type="Proteomes" id="UP001152599"/>
    </source>
</evidence>
<name>A0A9X4MYL1_9FLAO</name>
<reference evidence="1" key="1">
    <citation type="submission" date="2022-07" db="EMBL/GenBank/DDBJ databases">
        <title>Description and genome-wide analysis of Profundicola chukchiensis gen. nov., sp. nov., marine bacteria isolated from bottom sediments of the Chukchi Sea.</title>
        <authorList>
            <person name="Romanenko L."/>
            <person name="Otstavnykh N."/>
            <person name="Kurilenko V."/>
            <person name="Eremeev V."/>
            <person name="Velansky P."/>
            <person name="Mikhailov V."/>
            <person name="Isaeva M."/>
        </authorList>
    </citation>
    <scope>NUCLEOTIDE SEQUENCE</scope>
    <source>
        <strain evidence="1">KMM 9713</strain>
    </source>
</reference>
<dbReference type="RefSeq" id="WP_304420791.1">
    <property type="nucleotide sequence ID" value="NZ_JANCMU010000004.1"/>
</dbReference>
<accession>A0A9X4MYL1</accession>
<keyword evidence="2" id="KW-1185">Reference proteome</keyword>
<organism evidence="1 2">
    <name type="scientific">Profundicola chukchiensis</name>
    <dbReference type="NCBI Taxonomy" id="2961959"/>
    <lineage>
        <taxon>Bacteria</taxon>
        <taxon>Pseudomonadati</taxon>
        <taxon>Bacteroidota</taxon>
        <taxon>Flavobacteriia</taxon>
        <taxon>Flavobacteriales</taxon>
        <taxon>Weeksellaceae</taxon>
        <taxon>Profundicola</taxon>
    </lineage>
</organism>
<dbReference type="Proteomes" id="UP001152599">
    <property type="component" value="Unassembled WGS sequence"/>
</dbReference>
<protein>
    <submittedName>
        <fullName evidence="1">Uncharacterized protein</fullName>
    </submittedName>
</protein>
<comment type="caution">
    <text evidence="1">The sequence shown here is derived from an EMBL/GenBank/DDBJ whole genome shotgun (WGS) entry which is preliminary data.</text>
</comment>
<proteinExistence type="predicted"/>
<gene>
    <name evidence="1" type="ORF">NMK71_08155</name>
</gene>
<dbReference type="EMBL" id="JANCMU010000004">
    <property type="protein sequence ID" value="MDG4946384.1"/>
    <property type="molecule type" value="Genomic_DNA"/>
</dbReference>
<dbReference type="AlphaFoldDB" id="A0A9X4MYL1"/>